<dbReference type="NCBIfam" id="NF003588">
    <property type="entry name" value="PRK05254.1-1"/>
    <property type="match status" value="1"/>
</dbReference>
<evidence type="ECO:0000256" key="4">
    <source>
        <dbReference type="ARBA" id="ARBA00008184"/>
    </source>
</evidence>
<feature type="active site" description="Proton acceptor" evidence="10 11">
    <location>
        <position position="89"/>
    </location>
</feature>
<name>A0A846RLX1_9MICC</name>
<dbReference type="CDD" id="cd10027">
    <property type="entry name" value="UDG-F1-like"/>
    <property type="match status" value="1"/>
</dbReference>
<dbReference type="InterPro" id="IPR002043">
    <property type="entry name" value="UDG_fam1"/>
</dbReference>
<keyword evidence="6 10" id="KW-0963">Cytoplasm</keyword>
<dbReference type="HAMAP" id="MF_00148">
    <property type="entry name" value="UDG"/>
    <property type="match status" value="1"/>
</dbReference>
<evidence type="ECO:0000256" key="5">
    <source>
        <dbReference type="ARBA" id="ARBA00012030"/>
    </source>
</evidence>
<comment type="catalytic activity">
    <reaction evidence="1 10 12">
        <text>Hydrolyzes single-stranded DNA or mismatched double-stranded DNA and polynucleotides, releasing free uracil.</text>
        <dbReference type="EC" id="3.2.2.27"/>
    </reaction>
</comment>
<dbReference type="NCBIfam" id="NF003589">
    <property type="entry name" value="PRK05254.1-2"/>
    <property type="match status" value="1"/>
</dbReference>
<proteinExistence type="inferred from homology"/>
<dbReference type="SUPFAM" id="SSF52141">
    <property type="entry name" value="Uracil-DNA glycosylase-like"/>
    <property type="match status" value="1"/>
</dbReference>
<dbReference type="SMART" id="SM00987">
    <property type="entry name" value="UreE_C"/>
    <property type="match status" value="1"/>
</dbReference>
<evidence type="ECO:0000256" key="2">
    <source>
        <dbReference type="ARBA" id="ARBA00002631"/>
    </source>
</evidence>
<keyword evidence="14" id="KW-0326">Glycosidase</keyword>
<evidence type="ECO:0000256" key="10">
    <source>
        <dbReference type="HAMAP-Rule" id="MF_00148"/>
    </source>
</evidence>
<dbReference type="InterPro" id="IPR018085">
    <property type="entry name" value="Ura-DNA_Glyclase_AS"/>
</dbReference>
<dbReference type="Pfam" id="PF03167">
    <property type="entry name" value="UDG"/>
    <property type="match status" value="1"/>
</dbReference>
<dbReference type="Gene3D" id="3.40.470.10">
    <property type="entry name" value="Uracil-DNA glycosylase-like domain"/>
    <property type="match status" value="1"/>
</dbReference>
<evidence type="ECO:0000256" key="12">
    <source>
        <dbReference type="RuleBase" id="RU003780"/>
    </source>
</evidence>
<evidence type="ECO:0000256" key="7">
    <source>
        <dbReference type="ARBA" id="ARBA00022763"/>
    </source>
</evidence>
<dbReference type="Proteomes" id="UP000547458">
    <property type="component" value="Unassembled WGS sequence"/>
</dbReference>
<evidence type="ECO:0000256" key="3">
    <source>
        <dbReference type="ARBA" id="ARBA00004496"/>
    </source>
</evidence>
<dbReference type="InterPro" id="IPR005122">
    <property type="entry name" value="Uracil-DNA_glycosylase-like"/>
</dbReference>
<evidence type="ECO:0000256" key="9">
    <source>
        <dbReference type="ARBA" id="ARBA00023204"/>
    </source>
</evidence>
<sequence length="245" mass="26201">MNDDGALFHPAGPTDTGALPFAAPARLTDVMAPDWAAALAPVQDHVHHLARTLEAEQHDGAHLLPGPDHILRAFTYPMSHVKVLIVGQDPYPTPGHAVGLSFSVSPQTKLPRSLVNIYKELAADLDAQAPAQGDLSGWAEEGVLLLNRVLTVRAGETGSHRRIGWEAVTDAAVRALTERHQPLVAILWGREAQQLKPLLGSTPLIESAHPSPLSAARGFFGSRPFSRANALLQAQGAAPVNWLRT</sequence>
<evidence type="ECO:0000313" key="14">
    <source>
        <dbReference type="EMBL" id="NJC21294.1"/>
    </source>
</evidence>
<evidence type="ECO:0000313" key="15">
    <source>
        <dbReference type="Proteomes" id="UP000547458"/>
    </source>
</evidence>
<dbReference type="GO" id="GO:0005737">
    <property type="term" value="C:cytoplasm"/>
    <property type="evidence" value="ECO:0007669"/>
    <property type="project" value="UniProtKB-SubCell"/>
</dbReference>
<dbReference type="FunFam" id="3.40.470.10:FF:000006">
    <property type="entry name" value="Uracil-DNA glycosylase"/>
    <property type="match status" value="1"/>
</dbReference>
<keyword evidence="8 10" id="KW-0378">Hydrolase</keyword>
<dbReference type="SMART" id="SM00986">
    <property type="entry name" value="UDG"/>
    <property type="match status" value="1"/>
</dbReference>
<dbReference type="RefSeq" id="WP_167990876.1">
    <property type="nucleotide sequence ID" value="NZ_JAATJL010000001.1"/>
</dbReference>
<dbReference type="NCBIfam" id="TIGR00628">
    <property type="entry name" value="ung"/>
    <property type="match status" value="1"/>
</dbReference>
<dbReference type="PANTHER" id="PTHR11264:SF0">
    <property type="entry name" value="URACIL-DNA GLYCOSYLASE"/>
    <property type="match status" value="1"/>
</dbReference>
<evidence type="ECO:0000256" key="8">
    <source>
        <dbReference type="ARBA" id="ARBA00022801"/>
    </source>
</evidence>
<dbReference type="InterPro" id="IPR036895">
    <property type="entry name" value="Uracil-DNA_glycosylase-like_sf"/>
</dbReference>
<dbReference type="GO" id="GO:0004844">
    <property type="term" value="F:uracil DNA N-glycosylase activity"/>
    <property type="evidence" value="ECO:0007669"/>
    <property type="project" value="UniProtKB-UniRule"/>
</dbReference>
<evidence type="ECO:0000256" key="1">
    <source>
        <dbReference type="ARBA" id="ARBA00001400"/>
    </source>
</evidence>
<dbReference type="AlphaFoldDB" id="A0A846RLX1"/>
<dbReference type="PROSITE" id="PS00130">
    <property type="entry name" value="U_DNA_GLYCOSYLASE"/>
    <property type="match status" value="1"/>
</dbReference>
<dbReference type="NCBIfam" id="NF003592">
    <property type="entry name" value="PRK05254.1-5"/>
    <property type="match status" value="1"/>
</dbReference>
<gene>
    <name evidence="10" type="primary">ung</name>
    <name evidence="14" type="ORF">BJ994_000370</name>
</gene>
<reference evidence="14 15" key="1">
    <citation type="submission" date="2020-03" db="EMBL/GenBank/DDBJ databases">
        <title>Sequencing the genomes of 1000 actinobacteria strains.</title>
        <authorList>
            <person name="Klenk H.-P."/>
        </authorList>
    </citation>
    <scope>NUCLEOTIDE SEQUENCE [LARGE SCALE GENOMIC DNA]</scope>
    <source>
        <strain evidence="14 15">DSM 16403</strain>
    </source>
</reference>
<keyword evidence="7 10" id="KW-0227">DNA damage</keyword>
<comment type="similarity">
    <text evidence="4 10 12">Belongs to the uracil-DNA glycosylase (UDG) superfamily. UNG family.</text>
</comment>
<feature type="domain" description="Uracil-DNA glycosylase-like" evidence="13">
    <location>
        <begin position="74"/>
        <end position="232"/>
    </location>
</feature>
<dbReference type="PANTHER" id="PTHR11264">
    <property type="entry name" value="URACIL-DNA GLYCOSYLASE"/>
    <property type="match status" value="1"/>
</dbReference>
<comment type="caution">
    <text evidence="14">The sequence shown here is derived from an EMBL/GenBank/DDBJ whole genome shotgun (WGS) entry which is preliminary data.</text>
</comment>
<evidence type="ECO:0000256" key="11">
    <source>
        <dbReference type="PROSITE-ProRule" id="PRU10072"/>
    </source>
</evidence>
<protein>
    <recommendedName>
        <fullName evidence="5 10">Uracil-DNA glycosylase</fullName>
        <shortName evidence="10">UDG</shortName>
        <ecNumber evidence="5 10">3.2.2.27</ecNumber>
    </recommendedName>
</protein>
<evidence type="ECO:0000256" key="6">
    <source>
        <dbReference type="ARBA" id="ARBA00022490"/>
    </source>
</evidence>
<dbReference type="GO" id="GO:0097510">
    <property type="term" value="P:base-excision repair, AP site formation via deaminated base removal"/>
    <property type="evidence" value="ECO:0007669"/>
    <property type="project" value="TreeGrafter"/>
</dbReference>
<dbReference type="EMBL" id="JAATJL010000001">
    <property type="protein sequence ID" value="NJC21294.1"/>
    <property type="molecule type" value="Genomic_DNA"/>
</dbReference>
<keyword evidence="15" id="KW-1185">Reference proteome</keyword>
<keyword evidence="9 10" id="KW-0234">DNA repair</keyword>
<comment type="subcellular location">
    <subcellularLocation>
        <location evidence="3 10">Cytoplasm</location>
    </subcellularLocation>
</comment>
<organism evidence="14 15">
    <name type="scientific">Arthrobacter pigmenti</name>
    <dbReference type="NCBI Taxonomy" id="271432"/>
    <lineage>
        <taxon>Bacteria</taxon>
        <taxon>Bacillati</taxon>
        <taxon>Actinomycetota</taxon>
        <taxon>Actinomycetes</taxon>
        <taxon>Micrococcales</taxon>
        <taxon>Micrococcaceae</taxon>
        <taxon>Arthrobacter</taxon>
    </lineage>
</organism>
<dbReference type="EC" id="3.2.2.27" evidence="5 10"/>
<comment type="function">
    <text evidence="2 10 12">Excises uracil residues from the DNA which can arise as a result of misincorporation of dUMP residues by DNA polymerase or due to deamination of cytosine.</text>
</comment>
<accession>A0A846RLX1</accession>
<evidence type="ECO:0000259" key="13">
    <source>
        <dbReference type="SMART" id="SM00986"/>
    </source>
</evidence>